<evidence type="ECO:0000313" key="1">
    <source>
        <dbReference type="EMBL" id="GAK96662.1"/>
    </source>
</evidence>
<evidence type="ECO:0000313" key="2">
    <source>
        <dbReference type="Proteomes" id="UP000029221"/>
    </source>
</evidence>
<organism evidence="1 2">
    <name type="scientific">Nonlabens tegetincola</name>
    <dbReference type="NCBI Taxonomy" id="323273"/>
    <lineage>
        <taxon>Bacteria</taxon>
        <taxon>Pseudomonadati</taxon>
        <taxon>Bacteroidota</taxon>
        <taxon>Flavobacteriia</taxon>
        <taxon>Flavobacteriales</taxon>
        <taxon>Flavobacteriaceae</taxon>
        <taxon>Nonlabens</taxon>
    </lineage>
</organism>
<dbReference type="RefSeq" id="WP_042278101.1">
    <property type="nucleotide sequence ID" value="NZ_BBML01000003.1"/>
</dbReference>
<dbReference type="eggNOG" id="COG1484">
    <property type="taxonomic scope" value="Bacteria"/>
</dbReference>
<dbReference type="SUPFAM" id="SSF52540">
    <property type="entry name" value="P-loop containing nucleoside triphosphate hydrolases"/>
    <property type="match status" value="1"/>
</dbReference>
<evidence type="ECO:0008006" key="3">
    <source>
        <dbReference type="Google" id="ProtNLM"/>
    </source>
</evidence>
<comment type="caution">
    <text evidence="1">The sequence shown here is derived from an EMBL/GenBank/DDBJ whole genome shotgun (WGS) entry which is preliminary data.</text>
</comment>
<dbReference type="InterPro" id="IPR027417">
    <property type="entry name" value="P-loop_NTPase"/>
</dbReference>
<reference evidence="1" key="1">
    <citation type="journal article" date="2014" name="Genome Announc.">
        <title>Draft Genome Sequences of Marine Flavobacterium Nonlabens Strains NR17, NR24, NR27, NR32, NR33, and Ara13.</title>
        <authorList>
            <person name="Nakanishi M."/>
            <person name="Meirelles P."/>
            <person name="Suzuki R."/>
            <person name="Takatani N."/>
            <person name="Mino S."/>
            <person name="Suda W."/>
            <person name="Oshima K."/>
            <person name="Hattori M."/>
            <person name="Ohkuma M."/>
            <person name="Hosokawa M."/>
            <person name="Miyashita K."/>
            <person name="Thompson F.L."/>
            <person name="Niwa A."/>
            <person name="Sawabe T."/>
            <person name="Sawabe T."/>
        </authorList>
    </citation>
    <scope>NUCLEOTIDE SEQUENCE [LARGE SCALE GENOMIC DNA]</scope>
    <source>
        <strain evidence="1">JCM 19294</strain>
    </source>
</reference>
<accession>A0A090Q376</accession>
<name>A0A090Q376_9FLAO</name>
<dbReference type="Gene3D" id="3.40.50.300">
    <property type="entry name" value="P-loop containing nucleotide triphosphate hydrolases"/>
    <property type="match status" value="1"/>
</dbReference>
<dbReference type="Proteomes" id="UP000029221">
    <property type="component" value="Unassembled WGS sequence"/>
</dbReference>
<proteinExistence type="predicted"/>
<dbReference type="EMBL" id="BBML01000003">
    <property type="protein sequence ID" value="GAK96662.1"/>
    <property type="molecule type" value="Genomic_DNA"/>
</dbReference>
<sequence length="227" mass="26300">MKYLETTYDPKNPSIIYVDSVQYELGSFDGKSILYDFPKIVKYLDAKGKLMFGKNFKIYEDDHDLLLKLTSYFVQDHDYCKKLGIDTAKGILLSGPVGCGKTTLMRLLPHLVPHKKAYNFIPCRNIVFGFNGVGFKLIQDYEDTKDYCFDDLGVEHVGRYYGKDCNVMGEILISRYEVFRRKGTKTHITTNLNAEELQEKYGERVRSRMREMFNLVSFSNLAKDKRG</sequence>
<dbReference type="AlphaFoldDB" id="A0A090Q376"/>
<gene>
    <name evidence="1" type="ORF">JCM19294_971</name>
</gene>
<protein>
    <recommendedName>
        <fullName evidence="3">ATPase</fullName>
    </recommendedName>
</protein>
<keyword evidence="2" id="KW-1185">Reference proteome</keyword>